<protein>
    <submittedName>
        <fullName evidence="12">Dolichyl-diphosphooligosaccharide--protein glycosyltransferase subunit 4B-like</fullName>
    </submittedName>
</protein>
<sequence length="37" mass="4302">MVADQDLSFFANILGIFIFVLVIAYYCEMSDFKYEAN</sequence>
<keyword evidence="9 10" id="KW-0472">Membrane</keyword>
<evidence type="ECO:0000256" key="1">
    <source>
        <dbReference type="ARBA" id="ARBA00002791"/>
    </source>
</evidence>
<dbReference type="Pfam" id="PF10215">
    <property type="entry name" value="Ost4"/>
    <property type="match status" value="1"/>
</dbReference>
<evidence type="ECO:0000256" key="3">
    <source>
        <dbReference type="ARBA" id="ARBA00007685"/>
    </source>
</evidence>
<comment type="subcellular location">
    <subcellularLocation>
        <location evidence="2">Endoplasmic reticulum membrane</location>
        <topology evidence="2">Single-pass type III membrane protein</topology>
    </subcellularLocation>
</comment>
<feature type="transmembrane region" description="Helical" evidence="10">
    <location>
        <begin position="7"/>
        <end position="26"/>
    </location>
</feature>
<evidence type="ECO:0000256" key="9">
    <source>
        <dbReference type="ARBA" id="ARBA00023136"/>
    </source>
</evidence>
<dbReference type="RefSeq" id="XP_015064489.1">
    <property type="nucleotide sequence ID" value="XM_015209003.2"/>
</dbReference>
<accession>A0ABM1G187</accession>
<dbReference type="InterPro" id="IPR036330">
    <property type="entry name" value="Ost4p_sf"/>
</dbReference>
<evidence type="ECO:0000256" key="5">
    <source>
        <dbReference type="ARBA" id="ARBA00022692"/>
    </source>
</evidence>
<evidence type="ECO:0000256" key="10">
    <source>
        <dbReference type="SAM" id="Phobius"/>
    </source>
</evidence>
<evidence type="ECO:0000256" key="2">
    <source>
        <dbReference type="ARBA" id="ARBA00004643"/>
    </source>
</evidence>
<keyword evidence="5 10" id="KW-0812">Transmembrane</keyword>
<gene>
    <name evidence="12" type="primary">LOC107009662</name>
</gene>
<dbReference type="PANTHER" id="PTHR28677:SF4">
    <property type="entry name" value="DOLICHYL-DIPHOSPHOOLIGOSACCHARIDE--PROTEIN GLYCOSYLTRANSFERASE SUBUNIT 4B-RELATED"/>
    <property type="match status" value="1"/>
</dbReference>
<evidence type="ECO:0000256" key="4">
    <source>
        <dbReference type="ARBA" id="ARBA00011157"/>
    </source>
</evidence>
<proteinExistence type="inferred from homology"/>
<dbReference type="PANTHER" id="PTHR28677">
    <property type="entry name" value="DOLICHYL-DIPHOSPHOOLIGOSACCHARIDE--PROTEIN GLYCOSYLTRANSFERASE SUBUNIT 4A-RELATED"/>
    <property type="match status" value="1"/>
</dbReference>
<organism evidence="11 12">
    <name type="scientific">Solanum pennellii</name>
    <name type="common">Tomato</name>
    <name type="synonym">Lycopersicon pennellii</name>
    <dbReference type="NCBI Taxonomy" id="28526"/>
    <lineage>
        <taxon>Eukaryota</taxon>
        <taxon>Viridiplantae</taxon>
        <taxon>Streptophyta</taxon>
        <taxon>Embryophyta</taxon>
        <taxon>Tracheophyta</taxon>
        <taxon>Spermatophyta</taxon>
        <taxon>Magnoliopsida</taxon>
        <taxon>eudicotyledons</taxon>
        <taxon>Gunneridae</taxon>
        <taxon>Pentapetalae</taxon>
        <taxon>asterids</taxon>
        <taxon>lamiids</taxon>
        <taxon>Solanales</taxon>
        <taxon>Solanaceae</taxon>
        <taxon>Solanoideae</taxon>
        <taxon>Solaneae</taxon>
        <taxon>Solanum</taxon>
        <taxon>Solanum subgen. Lycopersicon</taxon>
    </lineage>
</organism>
<comment type="function">
    <text evidence="1">Subunit of the oligosaccharyl transferase (OST) complex that catalyzes the initial transfer of a defined glycan (Glc(3)Man(9)GlcNAc(2) in eukaryotes) from the lipid carrier dolichol-pyrophosphate to an asparagine residue within an Asn-X-Ser/Thr consensus motif in nascent polypeptide chains, the first step in protein N-glycosylation. N-glycosylation occurs cotranslationally and the complex associates with the Sec61 complex at the channel-forming translocon complex that mediates protein translocation across the endoplasmic reticulum (ER). All subunits are required for a maximal enzyme activity.</text>
</comment>
<keyword evidence="7" id="KW-0735">Signal-anchor</keyword>
<dbReference type="GeneID" id="107009662"/>
<keyword evidence="11" id="KW-1185">Reference proteome</keyword>
<dbReference type="InterPro" id="IPR018943">
    <property type="entry name" value="Oligosaccaryltransferase"/>
</dbReference>
<evidence type="ECO:0000313" key="11">
    <source>
        <dbReference type="Proteomes" id="UP000694930"/>
    </source>
</evidence>
<name>A0ABM1G187_SOLPN</name>
<dbReference type="Proteomes" id="UP000694930">
    <property type="component" value="Chromosome 2"/>
</dbReference>
<reference evidence="12" key="2">
    <citation type="submission" date="2025-08" db="UniProtKB">
        <authorList>
            <consortium name="RefSeq"/>
        </authorList>
    </citation>
    <scope>IDENTIFICATION</scope>
</reference>
<evidence type="ECO:0000313" key="12">
    <source>
        <dbReference type="RefSeq" id="XP_015064489.1"/>
    </source>
</evidence>
<evidence type="ECO:0000256" key="7">
    <source>
        <dbReference type="ARBA" id="ARBA00022968"/>
    </source>
</evidence>
<keyword evidence="6" id="KW-0256">Endoplasmic reticulum</keyword>
<evidence type="ECO:0000256" key="6">
    <source>
        <dbReference type="ARBA" id="ARBA00022824"/>
    </source>
</evidence>
<comment type="similarity">
    <text evidence="3">Belongs to the OST4 family.</text>
</comment>
<keyword evidence="8 10" id="KW-1133">Transmembrane helix</keyword>
<comment type="subunit">
    <text evidence="4">Component of the oligosaccharyltransferase (OST) complex.</text>
</comment>
<dbReference type="SUPFAM" id="SSF103464">
    <property type="entry name" value="Oligosaccharyltransferase subunit ost4p"/>
    <property type="match status" value="1"/>
</dbReference>
<evidence type="ECO:0000256" key="8">
    <source>
        <dbReference type="ARBA" id="ARBA00022989"/>
    </source>
</evidence>
<dbReference type="InterPro" id="IPR044165">
    <property type="entry name" value="OST4_plant"/>
</dbReference>
<reference evidence="11" key="1">
    <citation type="journal article" date="2014" name="Nat. Genet.">
        <title>The genome of the stress-tolerant wild tomato species Solanum pennellii.</title>
        <authorList>
            <person name="Bolger A."/>
            <person name="Scossa F."/>
            <person name="Bolger M.E."/>
            <person name="Lanz C."/>
            <person name="Maumus F."/>
            <person name="Tohge T."/>
            <person name="Quesneville H."/>
            <person name="Alseekh S."/>
            <person name="Sorensen I."/>
            <person name="Lichtenstein G."/>
            <person name="Fich E.A."/>
            <person name="Conte M."/>
            <person name="Keller H."/>
            <person name="Schneeberger K."/>
            <person name="Schwacke R."/>
            <person name="Ofner I."/>
            <person name="Vrebalov J."/>
            <person name="Xu Y."/>
            <person name="Osorio S."/>
            <person name="Aflitos S.A."/>
            <person name="Schijlen E."/>
            <person name="Jimenez-Gomez J.M."/>
            <person name="Ryngajllo M."/>
            <person name="Kimura S."/>
            <person name="Kumar R."/>
            <person name="Koenig D."/>
            <person name="Headland L.R."/>
            <person name="Maloof J.N."/>
            <person name="Sinha N."/>
            <person name="van Ham R.C."/>
            <person name="Lankhorst R.K."/>
            <person name="Mao L."/>
            <person name="Vogel A."/>
            <person name="Arsova B."/>
            <person name="Panstruga R."/>
            <person name="Fei Z."/>
            <person name="Rose J.K."/>
            <person name="Zamir D."/>
            <person name="Carrari F."/>
            <person name="Giovannoni J.J."/>
            <person name="Weigel D."/>
            <person name="Usadel B."/>
            <person name="Fernie A.R."/>
        </authorList>
    </citation>
    <scope>NUCLEOTIDE SEQUENCE [LARGE SCALE GENOMIC DNA]</scope>
    <source>
        <strain evidence="11">cv. LA0716</strain>
    </source>
</reference>